<dbReference type="Proteomes" id="UP001216390">
    <property type="component" value="Chromosome"/>
</dbReference>
<evidence type="ECO:0000256" key="3">
    <source>
        <dbReference type="ARBA" id="ARBA00022679"/>
    </source>
</evidence>
<dbReference type="GO" id="GO:0046872">
    <property type="term" value="F:metal ion binding"/>
    <property type="evidence" value="ECO:0007669"/>
    <property type="project" value="UniProtKB-KW"/>
</dbReference>
<dbReference type="PROSITE" id="PS00444">
    <property type="entry name" value="POLYPRENYL_SYNTHASE_2"/>
    <property type="match status" value="1"/>
</dbReference>
<dbReference type="AlphaFoldDB" id="A0AAE9YCA2"/>
<dbReference type="SFLD" id="SFLDG01017">
    <property type="entry name" value="Polyprenyl_Transferase_Like"/>
    <property type="match status" value="1"/>
</dbReference>
<protein>
    <submittedName>
        <fullName evidence="7">Polyprenyl synthetase family protein</fullName>
    </submittedName>
</protein>
<evidence type="ECO:0000313" key="7">
    <source>
        <dbReference type="EMBL" id="WCO68568.1"/>
    </source>
</evidence>
<dbReference type="EMBL" id="CP116942">
    <property type="protein sequence ID" value="WCO68568.1"/>
    <property type="molecule type" value="Genomic_DNA"/>
</dbReference>
<gene>
    <name evidence="7" type="ORF">PO878_07480</name>
</gene>
<dbReference type="PROSITE" id="PS00723">
    <property type="entry name" value="POLYPRENYL_SYNTHASE_1"/>
    <property type="match status" value="1"/>
</dbReference>
<dbReference type="GO" id="GO:0008299">
    <property type="term" value="P:isoprenoid biosynthetic process"/>
    <property type="evidence" value="ECO:0007669"/>
    <property type="project" value="InterPro"/>
</dbReference>
<dbReference type="SUPFAM" id="SSF48576">
    <property type="entry name" value="Terpenoid synthases"/>
    <property type="match status" value="1"/>
</dbReference>
<keyword evidence="3 6" id="KW-0808">Transferase</keyword>
<dbReference type="SFLD" id="SFLDS00005">
    <property type="entry name" value="Isoprenoid_Synthase_Type_I"/>
    <property type="match status" value="1"/>
</dbReference>
<dbReference type="PANTHER" id="PTHR12001">
    <property type="entry name" value="GERANYLGERANYL PYROPHOSPHATE SYNTHASE"/>
    <property type="match status" value="1"/>
</dbReference>
<dbReference type="KEGG" id="ima:PO878_07480"/>
<comment type="similarity">
    <text evidence="2 6">Belongs to the FPP/GGPP synthase family.</text>
</comment>
<dbReference type="Gene3D" id="1.10.600.10">
    <property type="entry name" value="Farnesyl Diphosphate Synthase"/>
    <property type="match status" value="1"/>
</dbReference>
<sequence>MDPVELAALLGLTELPAGLEAVEVELDRAVVVTRDEIEQPARRVVLGGGKRLRPALALGCAAAATGRDGDAVVDPDVVLGATAVELVQAGSLVHDDIMDEAGERRGVPTINAKEGPSQALLVGDFLLARAGQLAATVNQDVAGLLAAAIADLCIGQSAEVATLFDVDRSVSAYEDSIRGKTAALFRAACEIGAAAAEAPDGAVTALATYGTAFGMAFQVVDDVLDLVSTAEALGKPVGNDIREGVYSLPVLLALRGPDGAALEARLGHRPGEDEVAHALALVRGSDGVAAALDRAREFNAEAVAALSELPPGPARDGLAALPDAYLDWVLDAKAPDLVAGAATAAGR</sequence>
<evidence type="ECO:0000256" key="5">
    <source>
        <dbReference type="ARBA" id="ARBA00022842"/>
    </source>
</evidence>
<dbReference type="InterPro" id="IPR008949">
    <property type="entry name" value="Isoprenoid_synthase_dom_sf"/>
</dbReference>
<dbReference type="CDD" id="cd00685">
    <property type="entry name" value="Trans_IPPS_HT"/>
    <property type="match status" value="1"/>
</dbReference>
<organism evidence="7 8">
    <name type="scientific">Iamia majanohamensis</name>
    <dbReference type="NCBI Taxonomy" id="467976"/>
    <lineage>
        <taxon>Bacteria</taxon>
        <taxon>Bacillati</taxon>
        <taxon>Actinomycetota</taxon>
        <taxon>Acidimicrobiia</taxon>
        <taxon>Acidimicrobiales</taxon>
        <taxon>Iamiaceae</taxon>
        <taxon>Iamia</taxon>
    </lineage>
</organism>
<dbReference type="GO" id="GO:0004659">
    <property type="term" value="F:prenyltransferase activity"/>
    <property type="evidence" value="ECO:0007669"/>
    <property type="project" value="InterPro"/>
</dbReference>
<proteinExistence type="inferred from homology"/>
<keyword evidence="4" id="KW-0479">Metal-binding</keyword>
<evidence type="ECO:0000256" key="2">
    <source>
        <dbReference type="ARBA" id="ARBA00006706"/>
    </source>
</evidence>
<name>A0AAE9YCA2_9ACTN</name>
<accession>A0AAE9YCA2</accession>
<dbReference type="RefSeq" id="WP_272738084.1">
    <property type="nucleotide sequence ID" value="NZ_CP116942.1"/>
</dbReference>
<evidence type="ECO:0000256" key="1">
    <source>
        <dbReference type="ARBA" id="ARBA00001946"/>
    </source>
</evidence>
<keyword evidence="5" id="KW-0460">Magnesium</keyword>
<dbReference type="InterPro" id="IPR033749">
    <property type="entry name" value="Polyprenyl_synt_CS"/>
</dbReference>
<evidence type="ECO:0000256" key="6">
    <source>
        <dbReference type="RuleBase" id="RU004466"/>
    </source>
</evidence>
<evidence type="ECO:0000256" key="4">
    <source>
        <dbReference type="ARBA" id="ARBA00022723"/>
    </source>
</evidence>
<evidence type="ECO:0000313" key="8">
    <source>
        <dbReference type="Proteomes" id="UP001216390"/>
    </source>
</evidence>
<reference evidence="7" key="1">
    <citation type="submission" date="2023-01" db="EMBL/GenBank/DDBJ databases">
        <title>The diversity of Class Acidimicrobiia in South China Sea sediment environments and the proposal of Iamia marina sp. nov., a novel species of the genus Iamia.</title>
        <authorList>
            <person name="He Y."/>
            <person name="Tian X."/>
        </authorList>
    </citation>
    <scope>NUCLEOTIDE SEQUENCE</scope>
    <source>
        <strain evidence="7">DSM 19957</strain>
    </source>
</reference>
<dbReference type="Pfam" id="PF00348">
    <property type="entry name" value="polyprenyl_synt"/>
    <property type="match status" value="1"/>
</dbReference>
<dbReference type="InterPro" id="IPR000092">
    <property type="entry name" value="Polyprenyl_synt"/>
</dbReference>
<keyword evidence="8" id="KW-1185">Reference proteome</keyword>
<dbReference type="PANTHER" id="PTHR12001:SF69">
    <property type="entry name" value="ALL TRANS-POLYPRENYL-DIPHOSPHATE SYNTHASE PDSS1"/>
    <property type="match status" value="1"/>
</dbReference>
<comment type="cofactor">
    <cofactor evidence="1">
        <name>Mg(2+)</name>
        <dbReference type="ChEBI" id="CHEBI:18420"/>
    </cofactor>
</comment>